<organism evidence="1 2">
    <name type="scientific">Cyclonatronum proteinivorum</name>
    <dbReference type="NCBI Taxonomy" id="1457365"/>
    <lineage>
        <taxon>Bacteria</taxon>
        <taxon>Pseudomonadati</taxon>
        <taxon>Balneolota</taxon>
        <taxon>Balneolia</taxon>
        <taxon>Balneolales</taxon>
        <taxon>Cyclonatronaceae</taxon>
        <taxon>Cyclonatronum</taxon>
    </lineage>
</organism>
<name>A0A345UMG1_9BACT</name>
<keyword evidence="2" id="KW-1185">Reference proteome</keyword>
<dbReference type="KEGG" id="cprv:CYPRO_2421"/>
<gene>
    <name evidence="1" type="ORF">CYPRO_2421</name>
</gene>
<evidence type="ECO:0000313" key="1">
    <source>
        <dbReference type="EMBL" id="AXJ01663.1"/>
    </source>
</evidence>
<dbReference type="Proteomes" id="UP000254808">
    <property type="component" value="Chromosome"/>
</dbReference>
<dbReference type="EMBL" id="CP027806">
    <property type="protein sequence ID" value="AXJ01663.1"/>
    <property type="molecule type" value="Genomic_DNA"/>
</dbReference>
<sequence length="48" mass="5446">MDSRHLGDWATKHRYPFIHESIEKQVLEFYLGAAKGTGLSGSDCERHA</sequence>
<dbReference type="AlphaFoldDB" id="A0A345UMG1"/>
<accession>A0A345UMG1</accession>
<evidence type="ECO:0000313" key="2">
    <source>
        <dbReference type="Proteomes" id="UP000254808"/>
    </source>
</evidence>
<proteinExistence type="predicted"/>
<reference evidence="1 2" key="1">
    <citation type="submission" date="2018-03" db="EMBL/GenBank/DDBJ databases">
        <title>Phenotypic and genomic properties of Cyclonatronum proteinivorum gen. nov., sp. nov., a haloalkaliphilic bacteroidete from soda lakes possessing Na+-translocating rhodopsin.</title>
        <authorList>
            <person name="Toshchakov S.V."/>
            <person name="Korzhenkov A."/>
            <person name="Samarov N.I."/>
            <person name="Kublanov I.V."/>
            <person name="Muntyan M.S."/>
            <person name="Sorokin D.Y."/>
        </authorList>
    </citation>
    <scope>NUCLEOTIDE SEQUENCE [LARGE SCALE GENOMIC DNA]</scope>
    <source>
        <strain evidence="1 2">Omega</strain>
    </source>
</reference>
<protein>
    <submittedName>
        <fullName evidence="1">Uncharacterized protein</fullName>
    </submittedName>
</protein>